<organism evidence="8 9">
    <name type="scientific">Tetranychus urticae</name>
    <name type="common">Two-spotted spider mite</name>
    <dbReference type="NCBI Taxonomy" id="32264"/>
    <lineage>
        <taxon>Eukaryota</taxon>
        <taxon>Metazoa</taxon>
        <taxon>Ecdysozoa</taxon>
        <taxon>Arthropoda</taxon>
        <taxon>Chelicerata</taxon>
        <taxon>Arachnida</taxon>
        <taxon>Acari</taxon>
        <taxon>Acariformes</taxon>
        <taxon>Trombidiformes</taxon>
        <taxon>Prostigmata</taxon>
        <taxon>Eleutherengona</taxon>
        <taxon>Raphignathae</taxon>
        <taxon>Tetranychoidea</taxon>
        <taxon>Tetranychidae</taxon>
        <taxon>Tetranychus</taxon>
    </lineage>
</organism>
<evidence type="ECO:0000256" key="4">
    <source>
        <dbReference type="SAM" id="Phobius"/>
    </source>
</evidence>
<accession>T1KKY2</accession>
<dbReference type="SMART" id="SM00214">
    <property type="entry name" value="VWC"/>
    <property type="match status" value="7"/>
</dbReference>
<evidence type="ECO:0000256" key="1">
    <source>
        <dbReference type="ARBA" id="ARBA00002878"/>
    </source>
</evidence>
<evidence type="ECO:0000313" key="9">
    <source>
        <dbReference type="Proteomes" id="UP000015104"/>
    </source>
</evidence>
<feature type="region of interest" description="Disordered" evidence="3">
    <location>
        <begin position="932"/>
        <end position="960"/>
    </location>
</feature>
<dbReference type="SUPFAM" id="SSF49265">
    <property type="entry name" value="Fibronectin type III"/>
    <property type="match status" value="2"/>
</dbReference>
<dbReference type="InterPro" id="IPR001007">
    <property type="entry name" value="VWF_dom"/>
</dbReference>
<dbReference type="EnsemblMetazoa" id="tetur14g00440.1">
    <property type="protein sequence ID" value="tetur14g00440.1"/>
    <property type="gene ID" value="tetur14g00440"/>
</dbReference>
<dbReference type="PROSITE" id="PS51390">
    <property type="entry name" value="WAP"/>
    <property type="match status" value="1"/>
</dbReference>
<dbReference type="eggNOG" id="ENOG502QPX6">
    <property type="taxonomic scope" value="Eukaryota"/>
</dbReference>
<sequence length="1648" mass="182130">MNETLIVETKDGCFHNSSIYAIGDRFNISCDQICICQTNSTIKCSDRCPSKPDSLKGPNCITKPDPKDPECCLVTQCEGEVKPMEAISEARPKVLVTSKTRTSVAFAWDDFKLPNYESGYVIEYKPVDNSSLVGVNNPISIDQSLSKLNVTNDTMSRSDWIQVQGNNTPFWTLEGLLPGSSYIIRIGLWEYPFDERNKKIDSKDQSEMIIVTTEEGCIKDNASFPLGKQIVDGCESRCTCQSGNLWDCRSVCKEPFISKGTNMDPSCTETPVDECCSSLNCIETRSEPPTNSSEDVLITSPPLTQPPPSGSGEIAFSDKPGHCYEPTRIRSETGLCLEECQHDYHCRGLDKCCPTACGGSVCSEANTKTPKRCESLVCGQNTLCLDNHSDLDPPKCACKPGYRGDPYDLINGCRKVNSRSNLICDYKNKTYGPREEFFDGCDFKCICSEALEVECNPRCPFIGSDEPVTTVDPLCTIIQDPKDPCCKTMACESKPVDVVRVNSSQSANSPIFNNGEPVGDTVSVDAPLPVTGCRYENITYQPGESFVNGCESRCICKEGYHLQCAPRCPVFHGYNQKLCSLIPDPDDPECCKIAVCDTEKVSSNVKKMEPFNLILDSAKATNSTHILLRLIIPNSIHHKSKHVFLIRYSKVESQITPSSSNDANNRAWSTKEVSEDDLKLLEPGMFEIDFNGLLPSTEYFVEVKEVKSNSTSNTVFIKTFPEGVDSSFNGCFFNNQIIQVGQEFYDGCEYKCVCGQGGTRECEDRCPIYIDTIGFEECDWVPSPEDPCCTIPVCSKNKDTNEKDEESIKNPIDNSNEPSMGHQPVPSSTARPNPSTSSLPVETVEPFCLGKDNRLHFIGEAWDESGPGGCLKQTCRCVQLSNGTTTTRCHGGCPPIPPNTTKPSPGCPKPYIITPSDPCLCPYLICDHSEDEPIQSSTSSIDQQNHSSSSTPQPTLASSEKPFIPDTNPGLCLFKGRTIPVGQFNDGCESVCECFPNGKVSCGPISCPQFFDTPNEKCLEWELDPNFIPEPPNCCPRPTCKNDGSCIFAGLRFPNFKPIPNELLPCGTRCVCMNANVTCENRCPPISETPPPNLPCPLQMAYRGHLPGDDCCLHWMCRDSERSVFCIHNGNRYKVGDQWEDVNPSNVLGPRRRCSCKPTPPLGKPQVDCFGGICPKITERHLKPSAECPLPVLISPEDPVLCPYVICNYSEETGKELENVSVVAMNNSAVRIRFTLPSLFVGLIGHAEVHFTTDPNIQRHQWNVQKFARPKRLFDTANIEYHLGGLKPDTTYYFQVRILIEALHSGPESQIYKLYLPAPGSSVSGSHGYPLTSSTLLSSSSVSSPIPFTSSSTLPPQVTMDVELHVVAVDGTTAKLSWRKLEPREKSLIDGITIKYRLTTDPFDKWITTPMIHRDVNEYTLRDLRSGLSYVVDLILRPAESLQTQLLSAKPVTIEMPARPNEFDFVPSIDVSPESYRTMIKLRGLPRPTDKYVNVVKVNFREANSEGLENKMVHMFKTPSEDGTVIVDGLRPNNRYKAWMDLYLANGATLSTNTVTFNTKEDLKPVINENRDDDPSANEAEALKESSSGEAIKPYYIALMIVAIFAIITGIGFVTLLCVLMKTKTCAKAAITRAPSEAAYDNPTYKVI</sequence>
<feature type="transmembrane region" description="Helical" evidence="4">
    <location>
        <begin position="1595"/>
        <end position="1620"/>
    </location>
</feature>
<keyword evidence="4" id="KW-0472">Membrane</keyword>
<dbReference type="GO" id="GO:0005178">
    <property type="term" value="F:integrin binding"/>
    <property type="evidence" value="ECO:0007669"/>
    <property type="project" value="TreeGrafter"/>
</dbReference>
<dbReference type="Gene3D" id="2.60.40.10">
    <property type="entry name" value="Immunoglobulins"/>
    <property type="match status" value="3"/>
</dbReference>
<dbReference type="PROSITE" id="PS50853">
    <property type="entry name" value="FN3"/>
    <property type="match status" value="1"/>
</dbReference>
<dbReference type="GO" id="GO:0030414">
    <property type="term" value="F:peptidase inhibitor activity"/>
    <property type="evidence" value="ECO:0007669"/>
    <property type="project" value="InterPro"/>
</dbReference>
<feature type="compositionally biased region" description="Low complexity" evidence="3">
    <location>
        <begin position="936"/>
        <end position="950"/>
    </location>
</feature>
<evidence type="ECO:0000259" key="5">
    <source>
        <dbReference type="PROSITE" id="PS50184"/>
    </source>
</evidence>
<dbReference type="PROSITE" id="PS50184">
    <property type="entry name" value="VWFC_2"/>
    <property type="match status" value="2"/>
</dbReference>
<dbReference type="Proteomes" id="UP000015104">
    <property type="component" value="Unassembled WGS sequence"/>
</dbReference>
<dbReference type="InterPro" id="IPR036116">
    <property type="entry name" value="FN3_sf"/>
</dbReference>
<dbReference type="PANTHER" id="PTHR11348">
    <property type="entry name" value="CONNECTIVE TISSUE GROWTH FACTOR-RELATED"/>
    <property type="match status" value="1"/>
</dbReference>
<keyword evidence="4" id="KW-1133">Transmembrane helix</keyword>
<dbReference type="SUPFAM" id="SSF57256">
    <property type="entry name" value="Elafin-like"/>
    <property type="match status" value="1"/>
</dbReference>
<name>T1KKY2_TETUR</name>
<dbReference type="GO" id="GO:0045597">
    <property type="term" value="P:positive regulation of cell differentiation"/>
    <property type="evidence" value="ECO:0007669"/>
    <property type="project" value="TreeGrafter"/>
</dbReference>
<dbReference type="SMART" id="SM00217">
    <property type="entry name" value="WAP"/>
    <property type="match status" value="1"/>
</dbReference>
<dbReference type="GO" id="GO:0007155">
    <property type="term" value="P:cell adhesion"/>
    <property type="evidence" value="ECO:0007669"/>
    <property type="project" value="TreeGrafter"/>
</dbReference>
<dbReference type="InterPro" id="IPR013783">
    <property type="entry name" value="Ig-like_fold"/>
</dbReference>
<evidence type="ECO:0008006" key="10">
    <source>
        <dbReference type="Google" id="ProtNLM"/>
    </source>
</evidence>
<protein>
    <recommendedName>
        <fullName evidence="10">Epidermal cell surface receptor</fullName>
    </recommendedName>
</protein>
<dbReference type="Pfam" id="PF00095">
    <property type="entry name" value="WAP"/>
    <property type="match status" value="1"/>
</dbReference>
<dbReference type="InterPro" id="IPR008197">
    <property type="entry name" value="WAP_dom"/>
</dbReference>
<keyword evidence="9" id="KW-1185">Reference proteome</keyword>
<evidence type="ECO:0000259" key="7">
    <source>
        <dbReference type="PROSITE" id="PS51390"/>
    </source>
</evidence>
<feature type="region of interest" description="Disordered" evidence="3">
    <location>
        <begin position="798"/>
        <end position="839"/>
    </location>
</feature>
<dbReference type="PANTHER" id="PTHR11348:SF34">
    <property type="entry name" value="EPIDERMAL CELL SURFACE RECEPTOR-RELATED"/>
    <property type="match status" value="1"/>
</dbReference>
<evidence type="ECO:0000313" key="8">
    <source>
        <dbReference type="EnsemblMetazoa" id="tetur14g00440.1"/>
    </source>
</evidence>
<feature type="compositionally biased region" description="Polar residues" evidence="3">
    <location>
        <begin position="825"/>
        <end position="839"/>
    </location>
</feature>
<dbReference type="SMART" id="SM00060">
    <property type="entry name" value="FN3"/>
    <property type="match status" value="4"/>
</dbReference>
<comment type="function">
    <text evidence="1">Has antibacterial activity.</text>
</comment>
<reference evidence="9" key="1">
    <citation type="submission" date="2011-08" db="EMBL/GenBank/DDBJ databases">
        <authorList>
            <person name="Rombauts S."/>
        </authorList>
    </citation>
    <scope>NUCLEOTIDE SEQUENCE</scope>
    <source>
        <strain evidence="9">London</strain>
    </source>
</reference>
<feature type="domain" description="VWFC" evidence="5">
    <location>
        <begin position="11"/>
        <end position="78"/>
    </location>
</feature>
<dbReference type="CDD" id="cd00063">
    <property type="entry name" value="FN3"/>
    <property type="match status" value="3"/>
</dbReference>
<feature type="domain" description="VWFC" evidence="5">
    <location>
        <begin position="531"/>
        <end position="597"/>
    </location>
</feature>
<evidence type="ECO:0000259" key="6">
    <source>
        <dbReference type="PROSITE" id="PS50853"/>
    </source>
</evidence>
<feature type="domain" description="WAP" evidence="7">
    <location>
        <begin position="316"/>
        <end position="366"/>
    </location>
</feature>
<feature type="region of interest" description="Disordered" evidence="3">
    <location>
        <begin position="1566"/>
        <end position="1585"/>
    </location>
</feature>
<dbReference type="GO" id="GO:0005615">
    <property type="term" value="C:extracellular space"/>
    <property type="evidence" value="ECO:0007669"/>
    <property type="project" value="TreeGrafter"/>
</dbReference>
<dbReference type="InterPro" id="IPR003961">
    <property type="entry name" value="FN3_dom"/>
</dbReference>
<dbReference type="EMBL" id="CAEY01000201">
    <property type="status" value="NOT_ANNOTATED_CDS"/>
    <property type="molecule type" value="Genomic_DNA"/>
</dbReference>
<evidence type="ECO:0000256" key="2">
    <source>
        <dbReference type="ARBA" id="ARBA00022729"/>
    </source>
</evidence>
<proteinExistence type="predicted"/>
<feature type="domain" description="Fibronectin type-III" evidence="6">
    <location>
        <begin position="1216"/>
        <end position="1319"/>
    </location>
</feature>
<keyword evidence="4" id="KW-0812">Transmembrane</keyword>
<dbReference type="InterPro" id="IPR050941">
    <property type="entry name" value="CCN"/>
</dbReference>
<dbReference type="HOGENOM" id="CLU_252274_0_0_1"/>
<dbReference type="InterPro" id="IPR036645">
    <property type="entry name" value="Elafin-like_sf"/>
</dbReference>
<keyword evidence="2" id="KW-0732">Signal</keyword>
<evidence type="ECO:0000256" key="3">
    <source>
        <dbReference type="SAM" id="MobiDB-lite"/>
    </source>
</evidence>
<reference evidence="8" key="2">
    <citation type="submission" date="2015-06" db="UniProtKB">
        <authorList>
            <consortium name="EnsemblMetazoa"/>
        </authorList>
    </citation>
    <scope>IDENTIFICATION</scope>
</reference>
<dbReference type="STRING" id="32264.T1KKY2"/>